<evidence type="ECO:0000259" key="1">
    <source>
        <dbReference type="PROSITE" id="PS50404"/>
    </source>
</evidence>
<dbReference type="PROSITE" id="PS50405">
    <property type="entry name" value="GST_CTER"/>
    <property type="match status" value="1"/>
</dbReference>
<organism evidence="3 4">
    <name type="scientific">Neisseria sicca VK64</name>
    <dbReference type="NCBI Taxonomy" id="1095748"/>
    <lineage>
        <taxon>Bacteria</taxon>
        <taxon>Pseudomonadati</taxon>
        <taxon>Pseudomonadota</taxon>
        <taxon>Betaproteobacteria</taxon>
        <taxon>Neisseriales</taxon>
        <taxon>Neisseriaceae</taxon>
        <taxon>Neisseria</taxon>
    </lineage>
</organism>
<dbReference type="InterPro" id="IPR010987">
    <property type="entry name" value="Glutathione-S-Trfase_C-like"/>
</dbReference>
<dbReference type="Gene3D" id="3.40.30.10">
    <property type="entry name" value="Glutaredoxin"/>
    <property type="match status" value="1"/>
</dbReference>
<dbReference type="PANTHER" id="PTHR44051">
    <property type="entry name" value="GLUTATHIONE S-TRANSFERASE-RELATED"/>
    <property type="match status" value="1"/>
</dbReference>
<name>I2NTV1_NEISI</name>
<dbReference type="InterPro" id="IPR040079">
    <property type="entry name" value="Glutathione_S-Trfase"/>
</dbReference>
<dbReference type="SUPFAM" id="SSF52833">
    <property type="entry name" value="Thioredoxin-like"/>
    <property type="match status" value="1"/>
</dbReference>
<dbReference type="PATRIC" id="fig|1095748.3.peg.1096"/>
<evidence type="ECO:0000259" key="2">
    <source>
        <dbReference type="PROSITE" id="PS50405"/>
    </source>
</evidence>
<accession>I2NTV1</accession>
<dbReference type="InterPro" id="IPR036249">
    <property type="entry name" value="Thioredoxin-like_sf"/>
</dbReference>
<dbReference type="CDD" id="cd03046">
    <property type="entry name" value="GST_N_GTT1_like"/>
    <property type="match status" value="1"/>
</dbReference>
<feature type="domain" description="GST N-terminal" evidence="1">
    <location>
        <begin position="1"/>
        <end position="80"/>
    </location>
</feature>
<dbReference type="SUPFAM" id="SSF47616">
    <property type="entry name" value="GST C-terminal domain-like"/>
    <property type="match status" value="1"/>
</dbReference>
<proteinExistence type="predicted"/>
<dbReference type="EMBL" id="AJMT01000082">
    <property type="protein sequence ID" value="EIG29262.1"/>
    <property type="molecule type" value="Genomic_DNA"/>
</dbReference>
<dbReference type="Pfam" id="PF13409">
    <property type="entry name" value="GST_N_2"/>
    <property type="match status" value="1"/>
</dbReference>
<dbReference type="SFLD" id="SFLDG01150">
    <property type="entry name" value="Main.1:_Beta-like"/>
    <property type="match status" value="1"/>
</dbReference>
<dbReference type="SFLD" id="SFLDS00019">
    <property type="entry name" value="Glutathione_Transferase_(cytos"/>
    <property type="match status" value="1"/>
</dbReference>
<comment type="caution">
    <text evidence="3">The sequence shown here is derived from an EMBL/GenBank/DDBJ whole genome shotgun (WGS) entry which is preliminary data.</text>
</comment>
<dbReference type="AlphaFoldDB" id="I2NTV1"/>
<dbReference type="PROSITE" id="PS50404">
    <property type="entry name" value="GST_NTER"/>
    <property type="match status" value="1"/>
</dbReference>
<feature type="domain" description="GST C-terminal" evidence="2">
    <location>
        <begin position="86"/>
        <end position="197"/>
    </location>
</feature>
<protein>
    <submittedName>
        <fullName evidence="3">Glutathione S-transferase, N-terminal domain protein</fullName>
    </submittedName>
</protein>
<dbReference type="PANTHER" id="PTHR44051:SF21">
    <property type="entry name" value="GLUTATHIONE S-TRANSFERASE FAMILY PROTEIN"/>
    <property type="match status" value="1"/>
</dbReference>
<dbReference type="Gene3D" id="1.20.1050.10">
    <property type="match status" value="1"/>
</dbReference>
<dbReference type="SFLD" id="SFLDG00358">
    <property type="entry name" value="Main_(cytGST)"/>
    <property type="match status" value="1"/>
</dbReference>
<dbReference type="InterPro" id="IPR036282">
    <property type="entry name" value="Glutathione-S-Trfase_C_sf"/>
</dbReference>
<dbReference type="GO" id="GO:0016740">
    <property type="term" value="F:transferase activity"/>
    <property type="evidence" value="ECO:0007669"/>
    <property type="project" value="UniProtKB-KW"/>
</dbReference>
<keyword evidence="3" id="KW-0808">Transferase</keyword>
<dbReference type="Proteomes" id="UP000004473">
    <property type="component" value="Unassembled WGS sequence"/>
</dbReference>
<evidence type="ECO:0000313" key="4">
    <source>
        <dbReference type="Proteomes" id="UP000004473"/>
    </source>
</evidence>
<reference evidence="3 4" key="1">
    <citation type="submission" date="2012-04" db="EMBL/GenBank/DDBJ databases">
        <authorList>
            <person name="Harkins D.M."/>
            <person name="Madupu R."/>
            <person name="Durkin A.S."/>
            <person name="Torralba M."/>
            <person name="Methe B."/>
            <person name="Sutton G.G."/>
            <person name="Nelson K.E."/>
        </authorList>
    </citation>
    <scope>NUCLEOTIDE SEQUENCE [LARGE SCALE GENOMIC DNA]</scope>
    <source>
        <strain evidence="3 4">VK64</strain>
    </source>
</reference>
<dbReference type="InterPro" id="IPR004045">
    <property type="entry name" value="Glutathione_S-Trfase_N"/>
</dbReference>
<gene>
    <name evidence="3" type="ORF">HMPREF1051_1612</name>
</gene>
<sequence length="197" mass="22418">MSKITLYTANPSRGTNVRWMLTECGADYDNVVLDYPQLKEADYLAINPMGKVPAIKHAGQVITELPAILTYLAELFPEKRLIPAAGTPERGQYYRWLSFGSQLEYAILDRWRQVPQSEEWRRSLGYGDFDTALHTLQTLLSDGREYAVGQHFSALDIYLTALLSWGMFRAQVLPNAEPFAGYMQRHLQREAAKATLK</sequence>
<dbReference type="RefSeq" id="WP_003765222.1">
    <property type="nucleotide sequence ID" value="NZ_AJMT01000082.1"/>
</dbReference>
<evidence type="ECO:0000313" key="3">
    <source>
        <dbReference type="EMBL" id="EIG29262.1"/>
    </source>
</evidence>